<dbReference type="Proteomes" id="UP000198542">
    <property type="component" value="Unassembled WGS sequence"/>
</dbReference>
<reference evidence="2" key="1">
    <citation type="submission" date="2016-10" db="EMBL/GenBank/DDBJ databases">
        <authorList>
            <person name="Varghese N."/>
            <person name="Submissions S."/>
        </authorList>
    </citation>
    <scope>NUCLEOTIDE SEQUENCE [LARGE SCALE GENOMIC DNA]</scope>
    <source>
        <strain evidence="2">BS3660</strain>
    </source>
</reference>
<proteinExistence type="predicted"/>
<name>A0A231GJK0_PSEJE</name>
<dbReference type="InterPro" id="IPR019289">
    <property type="entry name" value="Phage_tail_E/E"/>
</dbReference>
<accession>A0A231GJK0</accession>
<protein>
    <submittedName>
        <fullName evidence="1">Phage tail assembly chaperone protein, E, or 41 or 14</fullName>
    </submittedName>
</protein>
<evidence type="ECO:0000313" key="2">
    <source>
        <dbReference type="Proteomes" id="UP000198542"/>
    </source>
</evidence>
<gene>
    <name evidence="1" type="ORF">SAMN04490187_2171</name>
</gene>
<dbReference type="Pfam" id="PF10109">
    <property type="entry name" value="Phage_TAC_7"/>
    <property type="match status" value="2"/>
</dbReference>
<sequence>MTMQTANKLPAWLSIDTDRAVVTLSRPSEVNGVKVDTLVLRAPLVREVRAADRAAGDDDELRELQLFASLAEAGLKDLEGLKVVDYRRLQAAYSNLVPHADYSKSLPAWLSVTAENAVVSLSRPSEVNGVQIDKLTLRSPTVREVRAADRTAGGDDEQRELVLFAELAGAAIADLEGLKVVDYNRLQAGYFRLEQDDGI</sequence>
<keyword evidence="2" id="KW-1185">Reference proteome</keyword>
<dbReference type="EMBL" id="FNTC01000002">
    <property type="protein sequence ID" value="SEB84072.1"/>
    <property type="molecule type" value="Genomic_DNA"/>
</dbReference>
<organism evidence="1 2">
    <name type="scientific">Pseudomonas jessenii</name>
    <dbReference type="NCBI Taxonomy" id="77298"/>
    <lineage>
        <taxon>Bacteria</taxon>
        <taxon>Pseudomonadati</taxon>
        <taxon>Pseudomonadota</taxon>
        <taxon>Gammaproteobacteria</taxon>
        <taxon>Pseudomonadales</taxon>
        <taxon>Pseudomonadaceae</taxon>
        <taxon>Pseudomonas</taxon>
    </lineage>
</organism>
<dbReference type="AlphaFoldDB" id="A0A231GJK0"/>
<evidence type="ECO:0000313" key="1">
    <source>
        <dbReference type="EMBL" id="SEB84072.1"/>
    </source>
</evidence>